<comment type="similarity">
    <text evidence="1">Belongs to the protein-tyrosine phosphatase family. Non-receptor class subfamily.</text>
</comment>
<accession>A0A6A5VVM4</accession>
<dbReference type="InterPro" id="IPR000387">
    <property type="entry name" value="Tyr_Pase_dom"/>
</dbReference>
<evidence type="ECO:0000313" key="5">
    <source>
        <dbReference type="Proteomes" id="UP000799779"/>
    </source>
</evidence>
<dbReference type="InterPro" id="IPR029021">
    <property type="entry name" value="Prot-tyrosine_phosphatase-like"/>
</dbReference>
<feature type="domain" description="Tyrosine-protein phosphatase" evidence="2">
    <location>
        <begin position="47"/>
        <end position="308"/>
    </location>
</feature>
<dbReference type="OrthoDB" id="10253954at2759"/>
<dbReference type="Pfam" id="PF00102">
    <property type="entry name" value="Y_phosphatase"/>
    <property type="match status" value="1"/>
</dbReference>
<proteinExistence type="inferred from homology"/>
<evidence type="ECO:0000313" key="4">
    <source>
        <dbReference type="EMBL" id="KAF1993822.1"/>
    </source>
</evidence>
<dbReference type="InterPro" id="IPR016130">
    <property type="entry name" value="Tyr_Pase_AS"/>
</dbReference>
<evidence type="ECO:0000256" key="1">
    <source>
        <dbReference type="ARBA" id="ARBA00009649"/>
    </source>
</evidence>
<dbReference type="GO" id="GO:0004725">
    <property type="term" value="F:protein tyrosine phosphatase activity"/>
    <property type="evidence" value="ECO:0007669"/>
    <property type="project" value="InterPro"/>
</dbReference>
<dbReference type="AlphaFoldDB" id="A0A6A5VVM4"/>
<dbReference type="InterPro" id="IPR050348">
    <property type="entry name" value="Protein-Tyr_Phosphatase"/>
</dbReference>
<keyword evidence="5" id="KW-1185">Reference proteome</keyword>
<dbReference type="PROSITE" id="PS50056">
    <property type="entry name" value="TYR_PHOSPHATASE_2"/>
    <property type="match status" value="1"/>
</dbReference>
<gene>
    <name evidence="4" type="ORF">P154DRAFT_449144</name>
</gene>
<evidence type="ECO:0000259" key="2">
    <source>
        <dbReference type="PROSITE" id="PS50055"/>
    </source>
</evidence>
<dbReference type="InterPro" id="IPR000242">
    <property type="entry name" value="PTP_cat"/>
</dbReference>
<dbReference type="EMBL" id="ML977684">
    <property type="protein sequence ID" value="KAF1993822.1"/>
    <property type="molecule type" value="Genomic_DNA"/>
</dbReference>
<feature type="domain" description="Tyrosine specific protein phosphatases" evidence="3">
    <location>
        <begin position="222"/>
        <end position="299"/>
    </location>
</feature>
<feature type="non-terminal residue" evidence="4">
    <location>
        <position position="1"/>
    </location>
</feature>
<dbReference type="PROSITE" id="PS00383">
    <property type="entry name" value="TYR_PHOSPHATASE_1"/>
    <property type="match status" value="1"/>
</dbReference>
<protein>
    <submittedName>
        <fullName evidence="4">Phosphatases II</fullName>
    </submittedName>
</protein>
<dbReference type="Proteomes" id="UP000799779">
    <property type="component" value="Unassembled WGS sequence"/>
</dbReference>
<dbReference type="SMART" id="SM00404">
    <property type="entry name" value="PTPc_motif"/>
    <property type="match status" value="1"/>
</dbReference>
<sequence>ISEIRAKFQDLEWEQRTRLMDAARAEPYDLSEDTVRWSFPSEEQMANRNWYPPVRPFEFNRVILRVSKGKNDYINASKMKITPGYRKWNDDYIASQAPKDSTVAHFWNMIRFDGNKAGFDPIIIMLTSSSERNREDRECYFPTSTTEIFESTDDSGVGYRVFAEPEAKEYQNEHYTWRNLNLVTTVLDDDVPVEPTVTKSKVTHVHFHGWPDSGVPEGGARENLLKLIRTARDLGTPTVVHCTAGVSRTGVYIALDSILAYFDKYQFLDVRDDEDPVVDVVRDLRRQRMMMVQSEQQFAFLYDVLREVWWKKEGEGRIVE</sequence>
<dbReference type="Gene3D" id="3.90.190.10">
    <property type="entry name" value="Protein tyrosine phosphatase superfamily"/>
    <property type="match status" value="1"/>
</dbReference>
<name>A0A6A5VVM4_9PLEO</name>
<dbReference type="PANTHER" id="PTHR19134:SF449">
    <property type="entry name" value="TYROSINE-PROTEIN PHOSPHATASE 1"/>
    <property type="match status" value="1"/>
</dbReference>
<dbReference type="SUPFAM" id="SSF52799">
    <property type="entry name" value="(Phosphotyrosine protein) phosphatases II"/>
    <property type="match status" value="1"/>
</dbReference>
<dbReference type="SMART" id="SM00194">
    <property type="entry name" value="PTPc"/>
    <property type="match status" value="1"/>
</dbReference>
<dbReference type="InterPro" id="IPR003595">
    <property type="entry name" value="Tyr_Pase_cat"/>
</dbReference>
<evidence type="ECO:0000259" key="3">
    <source>
        <dbReference type="PROSITE" id="PS50056"/>
    </source>
</evidence>
<organism evidence="4 5">
    <name type="scientific">Amniculicola lignicola CBS 123094</name>
    <dbReference type="NCBI Taxonomy" id="1392246"/>
    <lineage>
        <taxon>Eukaryota</taxon>
        <taxon>Fungi</taxon>
        <taxon>Dikarya</taxon>
        <taxon>Ascomycota</taxon>
        <taxon>Pezizomycotina</taxon>
        <taxon>Dothideomycetes</taxon>
        <taxon>Pleosporomycetidae</taxon>
        <taxon>Pleosporales</taxon>
        <taxon>Amniculicolaceae</taxon>
        <taxon>Amniculicola</taxon>
    </lineage>
</organism>
<dbReference type="PRINTS" id="PR00700">
    <property type="entry name" value="PRTYPHPHTASE"/>
</dbReference>
<reference evidence="4" key="1">
    <citation type="journal article" date="2020" name="Stud. Mycol.">
        <title>101 Dothideomycetes genomes: a test case for predicting lifestyles and emergence of pathogens.</title>
        <authorList>
            <person name="Haridas S."/>
            <person name="Albert R."/>
            <person name="Binder M."/>
            <person name="Bloem J."/>
            <person name="Labutti K."/>
            <person name="Salamov A."/>
            <person name="Andreopoulos B."/>
            <person name="Baker S."/>
            <person name="Barry K."/>
            <person name="Bills G."/>
            <person name="Bluhm B."/>
            <person name="Cannon C."/>
            <person name="Castanera R."/>
            <person name="Culley D."/>
            <person name="Daum C."/>
            <person name="Ezra D."/>
            <person name="Gonzalez J."/>
            <person name="Henrissat B."/>
            <person name="Kuo A."/>
            <person name="Liang C."/>
            <person name="Lipzen A."/>
            <person name="Lutzoni F."/>
            <person name="Magnuson J."/>
            <person name="Mondo S."/>
            <person name="Nolan M."/>
            <person name="Ohm R."/>
            <person name="Pangilinan J."/>
            <person name="Park H.-J."/>
            <person name="Ramirez L."/>
            <person name="Alfaro M."/>
            <person name="Sun H."/>
            <person name="Tritt A."/>
            <person name="Yoshinaga Y."/>
            <person name="Zwiers L.-H."/>
            <person name="Turgeon B."/>
            <person name="Goodwin S."/>
            <person name="Spatafora J."/>
            <person name="Crous P."/>
            <person name="Grigoriev I."/>
        </authorList>
    </citation>
    <scope>NUCLEOTIDE SEQUENCE</scope>
    <source>
        <strain evidence="4">CBS 123094</strain>
    </source>
</reference>
<dbReference type="PROSITE" id="PS50055">
    <property type="entry name" value="TYR_PHOSPHATASE_PTP"/>
    <property type="match status" value="1"/>
</dbReference>
<dbReference type="PANTHER" id="PTHR19134">
    <property type="entry name" value="RECEPTOR-TYPE TYROSINE-PROTEIN PHOSPHATASE"/>
    <property type="match status" value="1"/>
</dbReference>